<dbReference type="PANTHER" id="PTHR13693:SF3">
    <property type="entry name" value="LD36009P"/>
    <property type="match status" value="1"/>
</dbReference>
<dbReference type="InterPro" id="IPR015424">
    <property type="entry name" value="PyrdxlP-dep_Trfase"/>
</dbReference>
<dbReference type="InterPro" id="IPR004839">
    <property type="entry name" value="Aminotransferase_I/II_large"/>
</dbReference>
<feature type="domain" description="BioF2-like acetyltransferase" evidence="6">
    <location>
        <begin position="633"/>
        <end position="748"/>
    </location>
</feature>
<accession>A0ABT4RPF3</accession>
<protein>
    <recommendedName>
        <fullName evidence="2">8-amino-7-oxononanoate synthase</fullName>
        <ecNumber evidence="2">2.3.1.47</ecNumber>
    </recommendedName>
</protein>
<comment type="catalytic activity">
    <reaction evidence="4">
        <text>6-carboxyhexanoyl-[ACP] + L-alanine + H(+) = (8S)-8-amino-7-oxononanoate + holo-[ACP] + CO2</text>
        <dbReference type="Rhea" id="RHEA:42288"/>
        <dbReference type="Rhea" id="RHEA-COMP:9685"/>
        <dbReference type="Rhea" id="RHEA-COMP:9955"/>
        <dbReference type="ChEBI" id="CHEBI:15378"/>
        <dbReference type="ChEBI" id="CHEBI:16526"/>
        <dbReference type="ChEBI" id="CHEBI:57972"/>
        <dbReference type="ChEBI" id="CHEBI:64479"/>
        <dbReference type="ChEBI" id="CHEBI:78846"/>
        <dbReference type="ChEBI" id="CHEBI:149468"/>
        <dbReference type="EC" id="2.3.1.47"/>
    </reaction>
</comment>
<evidence type="ECO:0000256" key="4">
    <source>
        <dbReference type="ARBA" id="ARBA00047715"/>
    </source>
</evidence>
<evidence type="ECO:0000256" key="1">
    <source>
        <dbReference type="ARBA" id="ARBA00001933"/>
    </source>
</evidence>
<dbReference type="GO" id="GO:0008483">
    <property type="term" value="F:transaminase activity"/>
    <property type="evidence" value="ECO:0007669"/>
    <property type="project" value="UniProtKB-KW"/>
</dbReference>
<dbReference type="RefSeq" id="WP_270006614.1">
    <property type="nucleotide sequence ID" value="NZ_JAPCID010000037.1"/>
</dbReference>
<dbReference type="Gene3D" id="3.40.640.10">
    <property type="entry name" value="Type I PLP-dependent aspartate aminotransferase-like (Major domain)"/>
    <property type="match status" value="1"/>
</dbReference>
<dbReference type="Gene3D" id="3.90.1150.10">
    <property type="entry name" value="Aspartate Aminotransferase, domain 1"/>
    <property type="match status" value="1"/>
</dbReference>
<dbReference type="PANTHER" id="PTHR13693">
    <property type="entry name" value="CLASS II AMINOTRANSFERASE/8-AMINO-7-OXONONANOATE SYNTHASE"/>
    <property type="match status" value="1"/>
</dbReference>
<feature type="domain" description="Aminotransferase class I/classII large" evidence="5">
    <location>
        <begin position="33"/>
        <end position="379"/>
    </location>
</feature>
<evidence type="ECO:0000256" key="3">
    <source>
        <dbReference type="ARBA" id="ARBA00022679"/>
    </source>
</evidence>
<dbReference type="SUPFAM" id="SSF53383">
    <property type="entry name" value="PLP-dependent transferases"/>
    <property type="match status" value="1"/>
</dbReference>
<reference evidence="7" key="1">
    <citation type="submission" date="2022-10" db="EMBL/GenBank/DDBJ databases">
        <title>The WGS of Solirubrobacter sp. CPCC 204708.</title>
        <authorList>
            <person name="Jiang Z."/>
        </authorList>
    </citation>
    <scope>NUCLEOTIDE SEQUENCE</scope>
    <source>
        <strain evidence="7">CPCC 204708</strain>
    </source>
</reference>
<keyword evidence="3" id="KW-0808">Transferase</keyword>
<dbReference type="EMBL" id="JAPCID010000037">
    <property type="protein sequence ID" value="MDA0140293.1"/>
    <property type="molecule type" value="Genomic_DNA"/>
</dbReference>
<dbReference type="InterPro" id="IPR038740">
    <property type="entry name" value="BioF2-like_GNAT_dom"/>
</dbReference>
<name>A0ABT4RPF3_9ACTN</name>
<dbReference type="InterPro" id="IPR016181">
    <property type="entry name" value="Acyl_CoA_acyltransferase"/>
</dbReference>
<gene>
    <name evidence="7" type="ORF">OJ962_22530</name>
</gene>
<evidence type="ECO:0000259" key="5">
    <source>
        <dbReference type="Pfam" id="PF00155"/>
    </source>
</evidence>
<dbReference type="Pfam" id="PF13480">
    <property type="entry name" value="Acetyltransf_6"/>
    <property type="match status" value="1"/>
</dbReference>
<evidence type="ECO:0000259" key="6">
    <source>
        <dbReference type="Pfam" id="PF13480"/>
    </source>
</evidence>
<dbReference type="EC" id="2.3.1.47" evidence="2"/>
<evidence type="ECO:0000313" key="8">
    <source>
        <dbReference type="Proteomes" id="UP001147700"/>
    </source>
</evidence>
<keyword evidence="8" id="KW-1185">Reference proteome</keyword>
<dbReference type="InterPro" id="IPR050087">
    <property type="entry name" value="AON_synthase_class-II"/>
</dbReference>
<dbReference type="InterPro" id="IPR015422">
    <property type="entry name" value="PyrdxlP-dep_Trfase_small"/>
</dbReference>
<keyword evidence="7" id="KW-0032">Aminotransferase</keyword>
<comment type="caution">
    <text evidence="7">The sequence shown here is derived from an EMBL/GenBank/DDBJ whole genome shotgun (WGS) entry which is preliminary data.</text>
</comment>
<proteinExistence type="predicted"/>
<dbReference type="Proteomes" id="UP001147700">
    <property type="component" value="Unassembled WGS sequence"/>
</dbReference>
<sequence length="783" mass="85540">MLTEAAGKGLLQLTPDDDAPLDGRTISLNGRSVVSFGSCSYLGLELDPRLQQATIDAVLRYGTQFSSSRGYLSSPQYIELEALLSELFGGHVLVTPTTSLGHLSVLPVLVDSTDAVLLDHQVHASVQMAANQLRVKGAHVDLVRHNNMERLEAMIQRLSKDHDRIWYMADGVYSMFADLAPFAELRALLDKYPQLWLYVDDSHGVGWAGQHGRGPALDVLGGHERVIAACSLNKSYAAAGGAIVFPDAELRRRVKTAGGPMMFSGPIQPPLLGAAIESAKIHLSDELPRMQGALRERVALFTSLCEEFGIPLATTDVTPIRYVPLGLPVVAHDVIKEILADGYYTNLGTFPAVPMKHAGVRMTITLHHTSEDIRGLVASLAKHVPAALERAGEAAKRRHAKIVGEHGPALTIEHHTRATALDEAEWNSLLGERGTFTVDGLKFLEDAFGGPGARPEDEWAFHYYVVRDRSGRAVLATFFTAALWKDDMMASAAVSELVEERRAQDPYYLTSTTFAMGSLLTEGDHLYLHRNADWKGALDLLMAAVGEDARAAGAGTIVFRDLHTADVELAEAVRERGYVRTSLPQSLVYEPVAGGDEAWLAQLSPKARVHQRKAVLPFDDAYAVEWLTAGGRAVSDAELDHLYELYLAVQAKGRDLNSFPLPKRFLRDMLAHPSWELMTLTLKEAGEVVAFGAHFVGPRHYAPMIVGLDYAYVRSHGAYRQALRHAVVRARELGSKRVLLGMGATFEKTRFGAHVQDRVAFAQASDHYSSEVLAALAADSHGH</sequence>
<evidence type="ECO:0000313" key="7">
    <source>
        <dbReference type="EMBL" id="MDA0140293.1"/>
    </source>
</evidence>
<organism evidence="7 8">
    <name type="scientific">Solirubrobacter deserti</name>
    <dbReference type="NCBI Taxonomy" id="2282478"/>
    <lineage>
        <taxon>Bacteria</taxon>
        <taxon>Bacillati</taxon>
        <taxon>Actinomycetota</taxon>
        <taxon>Thermoleophilia</taxon>
        <taxon>Solirubrobacterales</taxon>
        <taxon>Solirubrobacteraceae</taxon>
        <taxon>Solirubrobacter</taxon>
    </lineage>
</organism>
<dbReference type="InterPro" id="IPR015421">
    <property type="entry name" value="PyrdxlP-dep_Trfase_major"/>
</dbReference>
<dbReference type="SUPFAM" id="SSF55729">
    <property type="entry name" value="Acyl-CoA N-acyltransferases (Nat)"/>
    <property type="match status" value="1"/>
</dbReference>
<dbReference type="Pfam" id="PF00155">
    <property type="entry name" value="Aminotran_1_2"/>
    <property type="match status" value="1"/>
</dbReference>
<evidence type="ECO:0000256" key="2">
    <source>
        <dbReference type="ARBA" id="ARBA00013187"/>
    </source>
</evidence>
<comment type="cofactor">
    <cofactor evidence="1">
        <name>pyridoxal 5'-phosphate</name>
        <dbReference type="ChEBI" id="CHEBI:597326"/>
    </cofactor>
</comment>